<dbReference type="Pfam" id="PF19040">
    <property type="entry name" value="SGNH"/>
    <property type="match status" value="1"/>
</dbReference>
<feature type="domain" description="Acyltransferase 3" evidence="2">
    <location>
        <begin position="6"/>
        <end position="315"/>
    </location>
</feature>
<organism evidence="4 5">
    <name type="scientific">Methylocapsa polymorpha</name>
    <dbReference type="NCBI Taxonomy" id="3080828"/>
    <lineage>
        <taxon>Bacteria</taxon>
        <taxon>Pseudomonadati</taxon>
        <taxon>Pseudomonadota</taxon>
        <taxon>Alphaproteobacteria</taxon>
        <taxon>Hyphomicrobiales</taxon>
        <taxon>Beijerinckiaceae</taxon>
        <taxon>Methylocapsa</taxon>
    </lineage>
</organism>
<protein>
    <submittedName>
        <fullName evidence="4">Acyltransferase family protein</fullName>
        <ecNumber evidence="4">2.3.1.-</ecNumber>
    </submittedName>
</protein>
<dbReference type="InterPro" id="IPR002656">
    <property type="entry name" value="Acyl_transf_3_dom"/>
</dbReference>
<feature type="transmembrane region" description="Helical" evidence="1">
    <location>
        <begin position="73"/>
        <end position="92"/>
    </location>
</feature>
<keyword evidence="4" id="KW-0012">Acyltransferase</keyword>
<reference evidence="4 5" key="1">
    <citation type="submission" date="2023-10" db="EMBL/GenBank/DDBJ databases">
        <title>Novel methanotroph of the genus Methylocapsa from a subarctic wetland.</title>
        <authorList>
            <person name="Belova S.E."/>
            <person name="Oshkin I.Y."/>
            <person name="Miroshnikov K."/>
            <person name="Dedysh S.N."/>
        </authorList>
    </citation>
    <scope>NUCLEOTIDE SEQUENCE [LARGE SCALE GENOMIC DNA]</scope>
    <source>
        <strain evidence="4 5">RX1</strain>
    </source>
</reference>
<feature type="domain" description="SGNH" evidence="3">
    <location>
        <begin position="402"/>
        <end position="641"/>
    </location>
</feature>
<dbReference type="PANTHER" id="PTHR23028:SF53">
    <property type="entry name" value="ACYL_TRANSF_3 DOMAIN-CONTAINING PROTEIN"/>
    <property type="match status" value="1"/>
</dbReference>
<feature type="transmembrane region" description="Helical" evidence="1">
    <location>
        <begin position="244"/>
        <end position="262"/>
    </location>
</feature>
<keyword evidence="1" id="KW-0812">Transmembrane</keyword>
<evidence type="ECO:0000313" key="5">
    <source>
        <dbReference type="Proteomes" id="UP001626536"/>
    </source>
</evidence>
<evidence type="ECO:0000256" key="1">
    <source>
        <dbReference type="SAM" id="Phobius"/>
    </source>
</evidence>
<dbReference type="Proteomes" id="UP001626536">
    <property type="component" value="Chromosome"/>
</dbReference>
<feature type="transmembrane region" description="Helical" evidence="1">
    <location>
        <begin position="32"/>
        <end position="52"/>
    </location>
</feature>
<dbReference type="InterPro" id="IPR050879">
    <property type="entry name" value="Acyltransferase_3"/>
</dbReference>
<feature type="transmembrane region" description="Helical" evidence="1">
    <location>
        <begin position="307"/>
        <end position="330"/>
    </location>
</feature>
<keyword evidence="1" id="KW-1133">Transmembrane helix</keyword>
<evidence type="ECO:0000313" key="4">
    <source>
        <dbReference type="EMBL" id="WOJ88195.1"/>
    </source>
</evidence>
<feature type="transmembrane region" description="Helical" evidence="1">
    <location>
        <begin position="283"/>
        <end position="301"/>
    </location>
</feature>
<dbReference type="InterPro" id="IPR043968">
    <property type="entry name" value="SGNH"/>
</dbReference>
<proteinExistence type="predicted"/>
<dbReference type="EC" id="2.3.1.-" evidence="4"/>
<accession>A0ABZ0HMM3</accession>
<feature type="transmembrane region" description="Helical" evidence="1">
    <location>
        <begin position="342"/>
        <end position="365"/>
    </location>
</feature>
<dbReference type="GO" id="GO:0016746">
    <property type="term" value="F:acyltransferase activity"/>
    <property type="evidence" value="ECO:0007669"/>
    <property type="project" value="UniProtKB-KW"/>
</dbReference>
<evidence type="ECO:0000259" key="2">
    <source>
        <dbReference type="Pfam" id="PF01757"/>
    </source>
</evidence>
<keyword evidence="1" id="KW-0472">Membrane</keyword>
<dbReference type="EMBL" id="CP136862">
    <property type="protein sequence ID" value="WOJ88195.1"/>
    <property type="molecule type" value="Genomic_DNA"/>
</dbReference>
<feature type="transmembrane region" description="Helical" evidence="1">
    <location>
        <begin position="142"/>
        <end position="160"/>
    </location>
</feature>
<feature type="transmembrane region" description="Helical" evidence="1">
    <location>
        <begin position="219"/>
        <end position="238"/>
    </location>
</feature>
<keyword evidence="5" id="KW-1185">Reference proteome</keyword>
<dbReference type="RefSeq" id="WP_407337635.1">
    <property type="nucleotide sequence ID" value="NZ_CP136862.1"/>
</dbReference>
<dbReference type="Pfam" id="PF01757">
    <property type="entry name" value="Acyl_transf_3"/>
    <property type="match status" value="1"/>
</dbReference>
<keyword evidence="4" id="KW-0808">Transferase</keyword>
<sequence length="667" mass="74719">MNKFRYDINALRALAVTAVVLFHYKVNFIPGGYVGVDIFFVISGYLMTNIIVGRLQKGAFSILNFYYDRTKRIVPGLIALCFCLLLAGFIFLDPVTYRYLAYTSVSALLFFSNFRFAEAIGYFDPQTDTKWLLHTWSLSVEWQFYLIYPIILIALYKFAATRRHLTPTLWAMAIVSLLLCIWSSKADPASAFYLLPQRAWELLAGGIVALQFKTCERKYSSILITSGFLLIGASILFFNKNIPWPSYYALAPVLGTCFVIAANRSDSAAFGNQFIQTIGKWSYSIYLWHWPIAVAVIYAGVTVKGPLLIIGELLILAAIISTGGLILFLMKRASDRRLIASILAWPQFVPIAGALALTVGLALAVTTNKGFPDRRAQSSKQLETYRMVTTDWDYPLNCDGMDSEGNLRPCQIGQAKKSSVLVIGDSFAMQVFNRFVDAAKVGSNASLTFLASSGCPPVSGIQFTSDRFHCNGFFDKALHFAETGDFKRIVLISTWYGYFSPGNTAFCFLEGDACTMKEEPAWYFEHVDATLAKLRAHLLEFRKRGIEIVIVSATPYGDWDVPSELLKRQFLGIDTQDIEYIDRDKFEKNIAPLKERLISLATSVGGKFVDPLDFLCKERRCATIDENAIPYYRDNGHFRAGAVRAARFRFLDDALGANEQYSALPAP</sequence>
<gene>
    <name evidence="4" type="ORF">RZS28_10055</name>
</gene>
<name>A0ABZ0HMM3_9HYPH</name>
<dbReference type="PANTHER" id="PTHR23028">
    <property type="entry name" value="ACETYLTRANSFERASE"/>
    <property type="match status" value="1"/>
</dbReference>
<evidence type="ECO:0000259" key="3">
    <source>
        <dbReference type="Pfam" id="PF19040"/>
    </source>
</evidence>